<keyword evidence="1" id="KW-1133">Transmembrane helix</keyword>
<keyword evidence="1" id="KW-0472">Membrane</keyword>
<feature type="transmembrane region" description="Helical" evidence="1">
    <location>
        <begin position="140"/>
        <end position="162"/>
    </location>
</feature>
<feature type="transmembrane region" description="Helical" evidence="1">
    <location>
        <begin position="12"/>
        <end position="31"/>
    </location>
</feature>
<name>A0ABT2VVB7_9FLAO</name>
<proteinExistence type="predicted"/>
<accession>A0ABT2VVB7</accession>
<keyword evidence="3" id="KW-1185">Reference proteome</keyword>
<sequence length="181" mass="21381">MKKKLEKSKATVVTLILPILMYLLYKSLGTLSNFEFYLYLAFFYYFILMSVMSLIIEFFEKIYVVNEEKPKYHLISEVLKFIFLISILFSTNYWIINDNNSSNFLNVTKGNKFEIFLDFFFYSLTTFIMNNSSEIKPNTIIAKAVVLTQIIASFTTLVLFLSQHKEFGNIIKQIEDRINRK</sequence>
<evidence type="ECO:0008006" key="4">
    <source>
        <dbReference type="Google" id="ProtNLM"/>
    </source>
</evidence>
<evidence type="ECO:0000313" key="3">
    <source>
        <dbReference type="Proteomes" id="UP001208114"/>
    </source>
</evidence>
<dbReference type="EMBL" id="JAOTEN010000001">
    <property type="protein sequence ID" value="MCU7613945.1"/>
    <property type="molecule type" value="Genomic_DNA"/>
</dbReference>
<feature type="transmembrane region" description="Helical" evidence="1">
    <location>
        <begin position="78"/>
        <end position="96"/>
    </location>
</feature>
<dbReference type="Proteomes" id="UP001208114">
    <property type="component" value="Unassembled WGS sequence"/>
</dbReference>
<evidence type="ECO:0000256" key="1">
    <source>
        <dbReference type="SAM" id="Phobius"/>
    </source>
</evidence>
<organism evidence="2 3">
    <name type="scientific">Chryseobacterium gilvum</name>
    <dbReference type="NCBI Taxonomy" id="2976534"/>
    <lineage>
        <taxon>Bacteria</taxon>
        <taxon>Pseudomonadati</taxon>
        <taxon>Bacteroidota</taxon>
        <taxon>Flavobacteriia</taxon>
        <taxon>Flavobacteriales</taxon>
        <taxon>Weeksellaceae</taxon>
        <taxon>Chryseobacterium group</taxon>
        <taxon>Chryseobacterium</taxon>
    </lineage>
</organism>
<feature type="transmembrane region" description="Helical" evidence="1">
    <location>
        <begin position="37"/>
        <end position="58"/>
    </location>
</feature>
<reference evidence="3" key="1">
    <citation type="submission" date="2023-07" db="EMBL/GenBank/DDBJ databases">
        <title>Chryseobacterium sp. GMJ5 Genome sequencing and assembly.</title>
        <authorList>
            <person name="Jung Y."/>
        </authorList>
    </citation>
    <scope>NUCLEOTIDE SEQUENCE [LARGE SCALE GENOMIC DNA]</scope>
    <source>
        <strain evidence="3">GMJ5</strain>
    </source>
</reference>
<gene>
    <name evidence="2" type="ORF">N0B16_05805</name>
</gene>
<evidence type="ECO:0000313" key="2">
    <source>
        <dbReference type="EMBL" id="MCU7613945.1"/>
    </source>
</evidence>
<comment type="caution">
    <text evidence="2">The sequence shown here is derived from an EMBL/GenBank/DDBJ whole genome shotgun (WGS) entry which is preliminary data.</text>
</comment>
<protein>
    <recommendedName>
        <fullName evidence="4">Ion channel</fullName>
    </recommendedName>
</protein>
<dbReference type="RefSeq" id="WP_262989784.1">
    <property type="nucleotide sequence ID" value="NZ_JAOTEN010000001.1"/>
</dbReference>
<keyword evidence="1" id="KW-0812">Transmembrane</keyword>